<dbReference type="Proteomes" id="UP000823775">
    <property type="component" value="Unassembled WGS sequence"/>
</dbReference>
<name>A0ABS8TND8_DATST</name>
<feature type="region of interest" description="Disordered" evidence="1">
    <location>
        <begin position="70"/>
        <end position="159"/>
    </location>
</feature>
<sequence length="159" mass="16856">MARTRNSDNNAPATAAVGSSVARGRAKKEQVPQPKPATIPAQVVMPPEMEEAFNAVKGAMEMFTTFMANQGKREYQTPPHTGRRDGSMFSKNKKARTTGGFSSSIGGGNKGVPSKGSSVPTQSMPQTSGSLLGRHSQGNGSQSRQNQNFRTPVSQSQSE</sequence>
<comment type="caution">
    <text evidence="2">The sequence shown here is derived from an EMBL/GenBank/DDBJ whole genome shotgun (WGS) entry which is preliminary data.</text>
</comment>
<evidence type="ECO:0000256" key="1">
    <source>
        <dbReference type="SAM" id="MobiDB-lite"/>
    </source>
</evidence>
<feature type="compositionally biased region" description="Low complexity" evidence="1">
    <location>
        <begin position="133"/>
        <end position="150"/>
    </location>
</feature>
<evidence type="ECO:0000313" key="3">
    <source>
        <dbReference type="Proteomes" id="UP000823775"/>
    </source>
</evidence>
<proteinExistence type="predicted"/>
<evidence type="ECO:0000313" key="2">
    <source>
        <dbReference type="EMBL" id="MCD7472097.1"/>
    </source>
</evidence>
<dbReference type="EMBL" id="JACEIK010001775">
    <property type="protein sequence ID" value="MCD7472097.1"/>
    <property type="molecule type" value="Genomic_DNA"/>
</dbReference>
<keyword evidence="3" id="KW-1185">Reference proteome</keyword>
<reference evidence="2 3" key="1">
    <citation type="journal article" date="2021" name="BMC Genomics">
        <title>Datura genome reveals duplications of psychoactive alkaloid biosynthetic genes and high mutation rate following tissue culture.</title>
        <authorList>
            <person name="Rajewski A."/>
            <person name="Carter-House D."/>
            <person name="Stajich J."/>
            <person name="Litt A."/>
        </authorList>
    </citation>
    <scope>NUCLEOTIDE SEQUENCE [LARGE SCALE GENOMIC DNA]</scope>
    <source>
        <strain evidence="2">AR-01</strain>
    </source>
</reference>
<feature type="compositionally biased region" description="Polar residues" evidence="1">
    <location>
        <begin position="115"/>
        <end position="130"/>
    </location>
</feature>
<gene>
    <name evidence="2" type="ORF">HAX54_013036</name>
</gene>
<protein>
    <submittedName>
        <fullName evidence="2">Uncharacterized protein</fullName>
    </submittedName>
</protein>
<feature type="region of interest" description="Disordered" evidence="1">
    <location>
        <begin position="1"/>
        <end position="43"/>
    </location>
</feature>
<organism evidence="2 3">
    <name type="scientific">Datura stramonium</name>
    <name type="common">Jimsonweed</name>
    <name type="synonym">Common thornapple</name>
    <dbReference type="NCBI Taxonomy" id="4076"/>
    <lineage>
        <taxon>Eukaryota</taxon>
        <taxon>Viridiplantae</taxon>
        <taxon>Streptophyta</taxon>
        <taxon>Embryophyta</taxon>
        <taxon>Tracheophyta</taxon>
        <taxon>Spermatophyta</taxon>
        <taxon>Magnoliopsida</taxon>
        <taxon>eudicotyledons</taxon>
        <taxon>Gunneridae</taxon>
        <taxon>Pentapetalae</taxon>
        <taxon>asterids</taxon>
        <taxon>lamiids</taxon>
        <taxon>Solanales</taxon>
        <taxon>Solanaceae</taxon>
        <taxon>Solanoideae</taxon>
        <taxon>Datureae</taxon>
        <taxon>Datura</taxon>
    </lineage>
</organism>
<accession>A0ABS8TND8</accession>